<protein>
    <recommendedName>
        <fullName evidence="1">SCAN box domain-containing protein</fullName>
    </recommendedName>
</protein>
<dbReference type="Pfam" id="PF02023">
    <property type="entry name" value="SCAN"/>
    <property type="match status" value="1"/>
</dbReference>
<dbReference type="Proteomes" id="UP000018467">
    <property type="component" value="Unassembled WGS sequence"/>
</dbReference>
<dbReference type="SUPFAM" id="SSF47353">
    <property type="entry name" value="Retrovirus capsid dimerization domain-like"/>
    <property type="match status" value="1"/>
</dbReference>
<sequence length="134" mass="14962">RIESNPQLAYYLLSPDQAADYEALKSEILARLGLGPAAAAAEFHRWVFRPLQPPRPQMTQLLRVSKRWLQPDQLVPEAVTEQVTMYHFLCALPGVLRKSIGLTSPTSIKEMIDATEAAECVLSLGRSERTGELM</sequence>
<evidence type="ECO:0000259" key="1">
    <source>
        <dbReference type="PROSITE" id="PS50804"/>
    </source>
</evidence>
<dbReference type="GeneTree" id="ENSGT00940000177526"/>
<accession>A0A3B1IND4</accession>
<name>A0A3B1IND4_ASTMX</name>
<reference evidence="2" key="4">
    <citation type="submission" date="2025-09" db="UniProtKB">
        <authorList>
            <consortium name="Ensembl"/>
        </authorList>
    </citation>
    <scope>IDENTIFICATION</scope>
</reference>
<dbReference type="InterPro" id="IPR038269">
    <property type="entry name" value="SCAN_sf"/>
</dbReference>
<reference evidence="3" key="2">
    <citation type="journal article" date="2014" name="Nat. Commun.">
        <title>The cavefish genome reveals candidate genes for eye loss.</title>
        <authorList>
            <person name="McGaugh S.E."/>
            <person name="Gross J.B."/>
            <person name="Aken B."/>
            <person name="Blin M."/>
            <person name="Borowsky R."/>
            <person name="Chalopin D."/>
            <person name="Hinaux H."/>
            <person name="Jeffery W.R."/>
            <person name="Keene A."/>
            <person name="Ma L."/>
            <person name="Minx P."/>
            <person name="Murphy D."/>
            <person name="O'Quin K.E."/>
            <person name="Retaux S."/>
            <person name="Rohner N."/>
            <person name="Searle S.M."/>
            <person name="Stahl B.A."/>
            <person name="Tabin C."/>
            <person name="Volff J.N."/>
            <person name="Yoshizawa M."/>
            <person name="Warren W.C."/>
        </authorList>
    </citation>
    <scope>NUCLEOTIDE SEQUENCE [LARGE SCALE GENOMIC DNA]</scope>
    <source>
        <strain evidence="3">female</strain>
    </source>
</reference>
<dbReference type="PROSITE" id="PS50804">
    <property type="entry name" value="SCAN_BOX"/>
    <property type="match status" value="1"/>
</dbReference>
<feature type="domain" description="SCAN box" evidence="1">
    <location>
        <begin position="43"/>
        <end position="119"/>
    </location>
</feature>
<dbReference type="AlphaFoldDB" id="A0A3B1IND4"/>
<keyword evidence="3" id="KW-1185">Reference proteome</keyword>
<proteinExistence type="predicted"/>
<organism evidence="2 3">
    <name type="scientific">Astyanax mexicanus</name>
    <name type="common">Blind cave fish</name>
    <name type="synonym">Astyanax fasciatus mexicanus</name>
    <dbReference type="NCBI Taxonomy" id="7994"/>
    <lineage>
        <taxon>Eukaryota</taxon>
        <taxon>Metazoa</taxon>
        <taxon>Chordata</taxon>
        <taxon>Craniata</taxon>
        <taxon>Vertebrata</taxon>
        <taxon>Euteleostomi</taxon>
        <taxon>Actinopterygii</taxon>
        <taxon>Neopterygii</taxon>
        <taxon>Teleostei</taxon>
        <taxon>Ostariophysi</taxon>
        <taxon>Characiformes</taxon>
        <taxon>Characoidei</taxon>
        <taxon>Acestrorhamphidae</taxon>
        <taxon>Acestrorhamphinae</taxon>
        <taxon>Astyanax</taxon>
    </lineage>
</organism>
<dbReference type="Ensembl" id="ENSAMXT00000045602.1">
    <property type="protein sequence ID" value="ENSAMXP00000031060.1"/>
    <property type="gene ID" value="ENSAMXG00000029563.1"/>
</dbReference>
<dbReference type="InterPro" id="IPR003309">
    <property type="entry name" value="SCAN_dom"/>
</dbReference>
<reference evidence="2" key="3">
    <citation type="submission" date="2025-08" db="UniProtKB">
        <authorList>
            <consortium name="Ensembl"/>
        </authorList>
    </citation>
    <scope>IDENTIFICATION</scope>
</reference>
<evidence type="ECO:0000313" key="3">
    <source>
        <dbReference type="Proteomes" id="UP000018467"/>
    </source>
</evidence>
<dbReference type="InParanoid" id="A0A3B1IND4"/>
<evidence type="ECO:0000313" key="2">
    <source>
        <dbReference type="Ensembl" id="ENSAMXP00000031060.1"/>
    </source>
</evidence>
<dbReference type="Gene3D" id="1.10.4020.10">
    <property type="entry name" value="DNA breaking-rejoining enzymes"/>
    <property type="match status" value="1"/>
</dbReference>
<reference evidence="3" key="1">
    <citation type="submission" date="2013-03" db="EMBL/GenBank/DDBJ databases">
        <authorList>
            <person name="Jeffery W."/>
            <person name="Warren W."/>
            <person name="Wilson R.K."/>
        </authorList>
    </citation>
    <scope>NUCLEOTIDE SEQUENCE</scope>
    <source>
        <strain evidence="3">female</strain>
    </source>
</reference>